<protein>
    <recommendedName>
        <fullName evidence="5">Carbohydrate-binding/sugar hydrolysis domain-containing protein</fullName>
    </recommendedName>
</protein>
<keyword evidence="3" id="KW-0833">Ubl conjugation pathway</keyword>
<gene>
    <name evidence="6" type="ORF">EJP82_13215</name>
</gene>
<evidence type="ECO:0000313" key="6">
    <source>
        <dbReference type="EMBL" id="RUT46227.1"/>
    </source>
</evidence>
<dbReference type="RefSeq" id="WP_127192536.1">
    <property type="nucleotide sequence ID" value="NZ_RZNY01000010.1"/>
</dbReference>
<dbReference type="EMBL" id="RZNY01000010">
    <property type="protein sequence ID" value="RUT46227.1"/>
    <property type="molecule type" value="Genomic_DNA"/>
</dbReference>
<dbReference type="SUPFAM" id="SSF51126">
    <property type="entry name" value="Pectin lyase-like"/>
    <property type="match status" value="1"/>
</dbReference>
<dbReference type="AlphaFoldDB" id="A0A3S1DPR3"/>
<dbReference type="Proteomes" id="UP000279446">
    <property type="component" value="Unassembled WGS sequence"/>
</dbReference>
<dbReference type="OrthoDB" id="159063at2"/>
<dbReference type="InterPro" id="IPR012334">
    <property type="entry name" value="Pectin_lyas_fold"/>
</dbReference>
<name>A0A3S1DPR3_9BACL</name>
<keyword evidence="4" id="KW-0812">Transmembrane</keyword>
<organism evidence="6 7">
    <name type="scientific">Paenibacillus anaericanus</name>
    <dbReference type="NCBI Taxonomy" id="170367"/>
    <lineage>
        <taxon>Bacteria</taxon>
        <taxon>Bacillati</taxon>
        <taxon>Bacillota</taxon>
        <taxon>Bacilli</taxon>
        <taxon>Bacillales</taxon>
        <taxon>Paenibacillaceae</taxon>
        <taxon>Paenibacillus</taxon>
    </lineage>
</organism>
<dbReference type="SMART" id="SM00722">
    <property type="entry name" value="CASH"/>
    <property type="match status" value="1"/>
</dbReference>
<dbReference type="Pfam" id="PF05048">
    <property type="entry name" value="NosD"/>
    <property type="match status" value="1"/>
</dbReference>
<dbReference type="NCBIfam" id="TIGR03804">
    <property type="entry name" value="para_beta_helix"/>
    <property type="match status" value="2"/>
</dbReference>
<evidence type="ECO:0000259" key="5">
    <source>
        <dbReference type="SMART" id="SM00722"/>
    </source>
</evidence>
<evidence type="ECO:0000256" key="2">
    <source>
        <dbReference type="ARBA" id="ARBA00022737"/>
    </source>
</evidence>
<keyword evidence="4" id="KW-1133">Transmembrane helix</keyword>
<feature type="domain" description="Carbohydrate-binding/sugar hydrolysis" evidence="5">
    <location>
        <begin position="52"/>
        <end position="197"/>
    </location>
</feature>
<proteinExistence type="predicted"/>
<sequence>MRSKHRMNVLIFVVLIHFILVSLLFTVVAFSATEEEVSSKQIFDLQQIVDEAQPGDTLVLAEGNYLGPVVINKVLHIQGSNQVLLTNDSPEAAIMIQAEGVVVEGFNIRQNYVNESAAIVVTADEVGLKDLNIQTKGYGILLRDADRGTVLHNSISWLRTKNIKTGEKGNGIDLYNSHNNTIEQNKIQNMRDGIYLENSRQLKILNNQLMGSRYGIHCMYIDGSEIIGNLGEYNITGAMIMGVRDVLVSNNSFLKQSKNVNAQGILLYSVQNSVIEQNIVEGNRVGIYIESSQENQIRENSILRNFIGIQFVHAESNKIHDNDFVSNVIEAEATDSDANEIEQNYWDSAQGLDLNKDGISEIPYAINPFYQELISKTPAFQLFFQSTGMTFLSSMYTNNQESWTKDSSPLMKMSIDSISKPPPSSTEKGNISETTFMLLITSTLLITSVAIIFYSGVSKS</sequence>
<evidence type="ECO:0000256" key="1">
    <source>
        <dbReference type="ARBA" id="ARBA00004906"/>
    </source>
</evidence>
<keyword evidence="4" id="KW-0472">Membrane</keyword>
<evidence type="ECO:0000313" key="7">
    <source>
        <dbReference type="Proteomes" id="UP000279446"/>
    </source>
</evidence>
<dbReference type="InterPro" id="IPR006633">
    <property type="entry name" value="Carb-bd_sugar_hydrolysis-dom"/>
</dbReference>
<keyword evidence="7" id="KW-1185">Reference proteome</keyword>
<dbReference type="InterPro" id="IPR011050">
    <property type="entry name" value="Pectin_lyase_fold/virulence"/>
</dbReference>
<dbReference type="Gene3D" id="2.160.20.10">
    <property type="entry name" value="Single-stranded right-handed beta-helix, Pectin lyase-like"/>
    <property type="match status" value="1"/>
</dbReference>
<reference evidence="6 7" key="1">
    <citation type="submission" date="2018-12" db="EMBL/GenBank/DDBJ databases">
        <authorList>
            <person name="Sun L."/>
            <person name="Chen Z."/>
        </authorList>
    </citation>
    <scope>NUCLEOTIDE SEQUENCE [LARGE SCALE GENOMIC DNA]</scope>
    <source>
        <strain evidence="6 7">DSM 15890</strain>
    </source>
</reference>
<dbReference type="PANTHER" id="PTHR22990">
    <property type="entry name" value="F-BOX ONLY PROTEIN"/>
    <property type="match status" value="1"/>
</dbReference>
<dbReference type="InterPro" id="IPR006626">
    <property type="entry name" value="PbH1"/>
</dbReference>
<keyword evidence="2" id="KW-0677">Repeat</keyword>
<evidence type="ECO:0000256" key="4">
    <source>
        <dbReference type="SAM" id="Phobius"/>
    </source>
</evidence>
<dbReference type="InterPro" id="IPR007742">
    <property type="entry name" value="NosD_dom"/>
</dbReference>
<comment type="pathway">
    <text evidence="1">Protein modification; protein ubiquitination.</text>
</comment>
<dbReference type="InterPro" id="IPR022441">
    <property type="entry name" value="Para_beta_helix_rpt-2"/>
</dbReference>
<comment type="caution">
    <text evidence="6">The sequence shown here is derived from an EMBL/GenBank/DDBJ whole genome shotgun (WGS) entry which is preliminary data.</text>
</comment>
<dbReference type="InterPro" id="IPR051550">
    <property type="entry name" value="SCF-Subunits/Alg-Epimerases"/>
</dbReference>
<dbReference type="SMART" id="SM00710">
    <property type="entry name" value="PbH1"/>
    <property type="match status" value="7"/>
</dbReference>
<evidence type="ECO:0000256" key="3">
    <source>
        <dbReference type="ARBA" id="ARBA00022786"/>
    </source>
</evidence>
<feature type="transmembrane region" description="Helical" evidence="4">
    <location>
        <begin position="436"/>
        <end position="457"/>
    </location>
</feature>
<dbReference type="PANTHER" id="PTHR22990:SF15">
    <property type="entry name" value="F-BOX ONLY PROTEIN 10"/>
    <property type="match status" value="1"/>
</dbReference>
<accession>A0A3S1DPR3</accession>